<evidence type="ECO:0000256" key="8">
    <source>
        <dbReference type="SAM" id="MobiDB-lite"/>
    </source>
</evidence>
<dbReference type="Proteomes" id="UP000198860">
    <property type="component" value="Unassembled WGS sequence"/>
</dbReference>
<comment type="subcellular location">
    <subcellularLocation>
        <location evidence="1">Membrane</location>
        <topology evidence="1">Lipid-anchor</topology>
    </subcellularLocation>
</comment>
<accession>A0A1H0T9Y6</accession>
<dbReference type="PROSITE" id="PS51257">
    <property type="entry name" value="PROKAR_LIPOPROTEIN"/>
    <property type="match status" value="1"/>
</dbReference>
<dbReference type="STRING" id="240303.SAMN05421677_12062"/>
<dbReference type="PANTHER" id="PTHR30429:SF0">
    <property type="entry name" value="METHIONINE-BINDING LIPOPROTEIN METQ"/>
    <property type="match status" value="1"/>
</dbReference>
<dbReference type="SUPFAM" id="SSF53850">
    <property type="entry name" value="Periplasmic binding protein-like II"/>
    <property type="match status" value="1"/>
</dbReference>
<keyword evidence="3" id="KW-0472">Membrane</keyword>
<dbReference type="EMBL" id="FNIZ01000020">
    <property type="protein sequence ID" value="SDP50611.1"/>
    <property type="molecule type" value="Genomic_DNA"/>
</dbReference>
<feature type="region of interest" description="Disordered" evidence="8">
    <location>
        <begin position="24"/>
        <end position="44"/>
    </location>
</feature>
<evidence type="ECO:0000313" key="10">
    <source>
        <dbReference type="EMBL" id="SDP50611.1"/>
    </source>
</evidence>
<gene>
    <name evidence="10" type="ORF">SAMN05421677_12062</name>
</gene>
<organism evidence="10 11">
    <name type="scientific">Halobacillus aidingensis</name>
    <dbReference type="NCBI Taxonomy" id="240303"/>
    <lineage>
        <taxon>Bacteria</taxon>
        <taxon>Bacillati</taxon>
        <taxon>Bacillota</taxon>
        <taxon>Bacilli</taxon>
        <taxon>Bacillales</taxon>
        <taxon>Bacillaceae</taxon>
        <taxon>Halobacillus</taxon>
    </lineage>
</organism>
<feature type="signal peptide" evidence="9">
    <location>
        <begin position="1"/>
        <end position="25"/>
    </location>
</feature>
<feature type="chain" id="PRO_5039011307" description="Lipoprotein" evidence="9">
    <location>
        <begin position="26"/>
        <end position="285"/>
    </location>
</feature>
<dbReference type="GO" id="GO:0016020">
    <property type="term" value="C:membrane"/>
    <property type="evidence" value="ECO:0007669"/>
    <property type="project" value="UniProtKB-SubCell"/>
</dbReference>
<reference evidence="11" key="1">
    <citation type="submission" date="2016-10" db="EMBL/GenBank/DDBJ databases">
        <authorList>
            <person name="Varghese N."/>
            <person name="Submissions S."/>
        </authorList>
    </citation>
    <scope>NUCLEOTIDE SEQUENCE [LARGE SCALE GENOMIC DNA]</scope>
    <source>
        <strain evidence="11">CGMCC 1.3703</strain>
    </source>
</reference>
<proteinExistence type="inferred from homology"/>
<sequence length="285" mass="31405">MKKLWTSLIAVLLILVLAACGSSNEEENASGSEGEEGGTKEIKVGATSVPHAEVLEKAKPMLEEEGITLKIEEYQDYILPNQDLDEGRIDANYFQTIPYMETQEEEKGYDFANLGGIHIEPIGVYSQKYENLEEVEEGTQLVMSRSVSTHGRVLSLLEKEGLIKLDESVDKVDATVQDIVENPKNIEFDTGVDAANLPQVYQREENVLVAINTNYAIEAGLSPSEDSIILEESDSPYVNVVAANSEDKDNEALNTLVEVLRSEEIVNFIKEEYDGAVVPVSSDAE</sequence>
<keyword evidence="2 9" id="KW-0732">Signal</keyword>
<evidence type="ECO:0000256" key="1">
    <source>
        <dbReference type="ARBA" id="ARBA00004635"/>
    </source>
</evidence>
<keyword evidence="11" id="KW-1185">Reference proteome</keyword>
<dbReference type="Gene3D" id="3.40.190.10">
    <property type="entry name" value="Periplasmic binding protein-like II"/>
    <property type="match status" value="2"/>
</dbReference>
<dbReference type="PANTHER" id="PTHR30429">
    <property type="entry name" value="D-METHIONINE-BINDING LIPOPROTEIN METQ"/>
    <property type="match status" value="1"/>
</dbReference>
<evidence type="ECO:0000256" key="9">
    <source>
        <dbReference type="SAM" id="SignalP"/>
    </source>
</evidence>
<dbReference type="AlphaFoldDB" id="A0A1H0T9Y6"/>
<protein>
    <recommendedName>
        <fullName evidence="6">Lipoprotein</fullName>
    </recommendedName>
</protein>
<keyword evidence="4" id="KW-0564">Palmitate</keyword>
<evidence type="ECO:0000256" key="7">
    <source>
        <dbReference type="PIRSR" id="PIRSR002854-1"/>
    </source>
</evidence>
<evidence type="ECO:0000256" key="6">
    <source>
        <dbReference type="PIRNR" id="PIRNR002854"/>
    </source>
</evidence>
<dbReference type="InterPro" id="IPR004872">
    <property type="entry name" value="Lipoprotein_NlpA"/>
</dbReference>
<feature type="lipid moiety-binding region" description="S-diacylglycerol cysteine" evidence="7">
    <location>
        <position position="20"/>
    </location>
</feature>
<dbReference type="RefSeq" id="WP_089654167.1">
    <property type="nucleotide sequence ID" value="NZ_FNIZ01000020.1"/>
</dbReference>
<dbReference type="OrthoDB" id="9812878at2"/>
<keyword evidence="5 6" id="KW-0449">Lipoprotein</keyword>
<evidence type="ECO:0000313" key="11">
    <source>
        <dbReference type="Proteomes" id="UP000198860"/>
    </source>
</evidence>
<dbReference type="PIRSF" id="PIRSF002854">
    <property type="entry name" value="MetQ"/>
    <property type="match status" value="1"/>
</dbReference>
<evidence type="ECO:0000256" key="4">
    <source>
        <dbReference type="ARBA" id="ARBA00023139"/>
    </source>
</evidence>
<evidence type="ECO:0000256" key="2">
    <source>
        <dbReference type="ARBA" id="ARBA00022729"/>
    </source>
</evidence>
<dbReference type="Pfam" id="PF03180">
    <property type="entry name" value="Lipoprotein_9"/>
    <property type="match status" value="1"/>
</dbReference>
<comment type="similarity">
    <text evidence="6">Belongs to the nlpA lipoprotein family.</text>
</comment>
<evidence type="ECO:0000256" key="5">
    <source>
        <dbReference type="ARBA" id="ARBA00023288"/>
    </source>
</evidence>
<evidence type="ECO:0000256" key="3">
    <source>
        <dbReference type="ARBA" id="ARBA00023136"/>
    </source>
</evidence>
<name>A0A1H0T9Y6_HALAD</name>
<feature type="compositionally biased region" description="Acidic residues" evidence="8">
    <location>
        <begin position="24"/>
        <end position="36"/>
    </location>
</feature>